<feature type="transmembrane region" description="Helical" evidence="1">
    <location>
        <begin position="37"/>
        <end position="57"/>
    </location>
</feature>
<gene>
    <name evidence="2" type="ORF">ACFOVU_28385</name>
</gene>
<proteinExistence type="predicted"/>
<sequence length="66" mass="6838">MSRHKTDWGSLIAGLLFIALGAAFVISGSTDWGFDAVWVLPVLAIGVGTAGVARALAGSRDHDDRA</sequence>
<accession>A0ABV8FUP0</accession>
<dbReference type="RefSeq" id="WP_378538520.1">
    <property type="nucleotide sequence ID" value="NZ_JBHSBH010000020.1"/>
</dbReference>
<keyword evidence="1" id="KW-0812">Transmembrane</keyword>
<comment type="caution">
    <text evidence="2">The sequence shown here is derived from an EMBL/GenBank/DDBJ whole genome shotgun (WGS) entry which is preliminary data.</text>
</comment>
<dbReference type="EMBL" id="JBHSBH010000020">
    <property type="protein sequence ID" value="MFC3999865.1"/>
    <property type="molecule type" value="Genomic_DNA"/>
</dbReference>
<keyword evidence="1" id="KW-1133">Transmembrane helix</keyword>
<name>A0ABV8FUP0_9ACTN</name>
<evidence type="ECO:0000256" key="1">
    <source>
        <dbReference type="SAM" id="Phobius"/>
    </source>
</evidence>
<organism evidence="2 3">
    <name type="scientific">Nocardiopsis sediminis</name>
    <dbReference type="NCBI Taxonomy" id="1778267"/>
    <lineage>
        <taxon>Bacteria</taxon>
        <taxon>Bacillati</taxon>
        <taxon>Actinomycetota</taxon>
        <taxon>Actinomycetes</taxon>
        <taxon>Streptosporangiales</taxon>
        <taxon>Nocardiopsidaceae</taxon>
        <taxon>Nocardiopsis</taxon>
    </lineage>
</organism>
<evidence type="ECO:0000313" key="3">
    <source>
        <dbReference type="Proteomes" id="UP001595847"/>
    </source>
</evidence>
<reference evidence="3" key="1">
    <citation type="journal article" date="2019" name="Int. J. Syst. Evol. Microbiol.">
        <title>The Global Catalogue of Microorganisms (GCM) 10K type strain sequencing project: providing services to taxonomists for standard genome sequencing and annotation.</title>
        <authorList>
            <consortium name="The Broad Institute Genomics Platform"/>
            <consortium name="The Broad Institute Genome Sequencing Center for Infectious Disease"/>
            <person name="Wu L."/>
            <person name="Ma J."/>
        </authorList>
    </citation>
    <scope>NUCLEOTIDE SEQUENCE [LARGE SCALE GENOMIC DNA]</scope>
    <source>
        <strain evidence="3">TBRC 1826</strain>
    </source>
</reference>
<protein>
    <recommendedName>
        <fullName evidence="4">DUF5668 domain-containing protein</fullName>
    </recommendedName>
</protein>
<keyword evidence="3" id="KW-1185">Reference proteome</keyword>
<evidence type="ECO:0000313" key="2">
    <source>
        <dbReference type="EMBL" id="MFC3999865.1"/>
    </source>
</evidence>
<keyword evidence="1" id="KW-0472">Membrane</keyword>
<dbReference type="Proteomes" id="UP001595847">
    <property type="component" value="Unassembled WGS sequence"/>
</dbReference>
<evidence type="ECO:0008006" key="4">
    <source>
        <dbReference type="Google" id="ProtNLM"/>
    </source>
</evidence>